<protein>
    <submittedName>
        <fullName evidence="1">Uncharacterized protein</fullName>
    </submittedName>
</protein>
<reference evidence="1 2" key="1">
    <citation type="submission" date="2016-03" db="EMBL/GenBank/DDBJ databases">
        <title>Choanephora cucurbitarum.</title>
        <authorList>
            <person name="Min B."/>
            <person name="Park H."/>
            <person name="Park J.-H."/>
            <person name="Shin H.-D."/>
            <person name="Choi I.-G."/>
        </authorList>
    </citation>
    <scope>NUCLEOTIDE SEQUENCE [LARGE SCALE GENOMIC DNA]</scope>
    <source>
        <strain evidence="1 2">KUS-F28377</strain>
    </source>
</reference>
<dbReference type="Proteomes" id="UP000093000">
    <property type="component" value="Unassembled WGS sequence"/>
</dbReference>
<comment type="caution">
    <text evidence="1">The sequence shown here is derived from an EMBL/GenBank/DDBJ whole genome shotgun (WGS) entry which is preliminary data.</text>
</comment>
<dbReference type="OrthoDB" id="2214918at2759"/>
<evidence type="ECO:0000313" key="1">
    <source>
        <dbReference type="EMBL" id="OBZ89204.1"/>
    </source>
</evidence>
<dbReference type="EMBL" id="LUGH01000107">
    <property type="protein sequence ID" value="OBZ89204.1"/>
    <property type="molecule type" value="Genomic_DNA"/>
</dbReference>
<sequence>MPSITLALLESQSSLLNAFQDFWHRPTEPVPLGDVEGSDFKKLVHKHKQDNQLEKKIQKHHISSPDFRPIVYLERKPISSPRLGHSLYNYLFQHEDRYFNNDRDELSKDIFPVGYQPA</sequence>
<keyword evidence="2" id="KW-1185">Reference proteome</keyword>
<evidence type="ECO:0000313" key="2">
    <source>
        <dbReference type="Proteomes" id="UP000093000"/>
    </source>
</evidence>
<accession>A0A1C7NPP7</accession>
<gene>
    <name evidence="1" type="ORF">A0J61_02733</name>
</gene>
<dbReference type="InParanoid" id="A0A1C7NPP7"/>
<proteinExistence type="predicted"/>
<name>A0A1C7NPP7_9FUNG</name>
<dbReference type="AlphaFoldDB" id="A0A1C7NPP7"/>
<organism evidence="1 2">
    <name type="scientific">Choanephora cucurbitarum</name>
    <dbReference type="NCBI Taxonomy" id="101091"/>
    <lineage>
        <taxon>Eukaryota</taxon>
        <taxon>Fungi</taxon>
        <taxon>Fungi incertae sedis</taxon>
        <taxon>Mucoromycota</taxon>
        <taxon>Mucoromycotina</taxon>
        <taxon>Mucoromycetes</taxon>
        <taxon>Mucorales</taxon>
        <taxon>Mucorineae</taxon>
        <taxon>Choanephoraceae</taxon>
        <taxon>Choanephoroideae</taxon>
        <taxon>Choanephora</taxon>
    </lineage>
</organism>